<organism evidence="3 4">
    <name type="scientific">Rhizobium mayense</name>
    <dbReference type="NCBI Taxonomy" id="1312184"/>
    <lineage>
        <taxon>Bacteria</taxon>
        <taxon>Pseudomonadati</taxon>
        <taxon>Pseudomonadota</taxon>
        <taxon>Alphaproteobacteria</taxon>
        <taxon>Hyphomicrobiales</taxon>
        <taxon>Rhizobiaceae</taxon>
        <taxon>Rhizobium/Agrobacterium group</taxon>
        <taxon>Rhizobium</taxon>
    </lineage>
</organism>
<dbReference type="EMBL" id="JARFYM010000014">
    <property type="protein sequence ID" value="MDL2400776.1"/>
    <property type="molecule type" value="Genomic_DNA"/>
</dbReference>
<feature type="compositionally biased region" description="Basic residues" evidence="1">
    <location>
        <begin position="73"/>
        <end position="84"/>
    </location>
</feature>
<comment type="caution">
    <text evidence="3">The sequence shown here is derived from an EMBL/GenBank/DDBJ whole genome shotgun (WGS) entry which is preliminary data.</text>
</comment>
<accession>A0ABT7JWP6</accession>
<evidence type="ECO:0000256" key="2">
    <source>
        <dbReference type="SAM" id="SignalP"/>
    </source>
</evidence>
<name>A0ABT7JWP6_9HYPH</name>
<feature type="region of interest" description="Disordered" evidence="1">
    <location>
        <begin position="69"/>
        <end position="111"/>
    </location>
</feature>
<reference evidence="3" key="1">
    <citation type="submission" date="2023-06" db="EMBL/GenBank/DDBJ databases">
        <title>Phylogenetic Diversity of Rhizobium strains.</title>
        <authorList>
            <person name="Moura F.T."/>
            <person name="Helene L.C.F."/>
            <person name="Hungria M."/>
        </authorList>
    </citation>
    <scope>NUCLEOTIDE SEQUENCE</scope>
    <source>
        <strain evidence="3">CCGE526</strain>
    </source>
</reference>
<feature type="signal peptide" evidence="2">
    <location>
        <begin position="1"/>
        <end position="22"/>
    </location>
</feature>
<gene>
    <name evidence="3" type="ORF">PY649_17845</name>
</gene>
<dbReference type="Proteomes" id="UP001172645">
    <property type="component" value="Unassembled WGS sequence"/>
</dbReference>
<evidence type="ECO:0000313" key="3">
    <source>
        <dbReference type="EMBL" id="MDL2400776.1"/>
    </source>
</evidence>
<protein>
    <recommendedName>
        <fullName evidence="5">Lipoprotein</fullName>
    </recommendedName>
</protein>
<sequence length="111" mass="12915">MQSKSLLAAVFLGLAGLLSSCAVESGPYGYNEYSGGYYGGTVIYGGSNRYRSRYSSDHYRYRNDRYRYDHRNYRNRGRPQHSMHRHPENHHYGRPGSHHHRIVPPRAEGNR</sequence>
<dbReference type="PROSITE" id="PS51257">
    <property type="entry name" value="PROKAR_LIPOPROTEIN"/>
    <property type="match status" value="1"/>
</dbReference>
<proteinExistence type="predicted"/>
<evidence type="ECO:0008006" key="5">
    <source>
        <dbReference type="Google" id="ProtNLM"/>
    </source>
</evidence>
<keyword evidence="2" id="KW-0732">Signal</keyword>
<evidence type="ECO:0000256" key="1">
    <source>
        <dbReference type="SAM" id="MobiDB-lite"/>
    </source>
</evidence>
<keyword evidence="4" id="KW-1185">Reference proteome</keyword>
<evidence type="ECO:0000313" key="4">
    <source>
        <dbReference type="Proteomes" id="UP001172645"/>
    </source>
</evidence>
<feature type="compositionally biased region" description="Basic residues" evidence="1">
    <location>
        <begin position="92"/>
        <end position="103"/>
    </location>
</feature>
<dbReference type="RefSeq" id="WP_285869939.1">
    <property type="nucleotide sequence ID" value="NZ_JARFYM010000014.1"/>
</dbReference>
<feature type="chain" id="PRO_5045722907" description="Lipoprotein" evidence="2">
    <location>
        <begin position="23"/>
        <end position="111"/>
    </location>
</feature>